<protein>
    <submittedName>
        <fullName evidence="1">Uncharacterized protein</fullName>
    </submittedName>
</protein>
<organism evidence="1 2">
    <name type="scientific">Suilimivivens aceti</name>
    <dbReference type="NCBI Taxonomy" id="2981774"/>
    <lineage>
        <taxon>Bacteria</taxon>
        <taxon>Bacillati</taxon>
        <taxon>Bacillota</taxon>
        <taxon>Clostridia</taxon>
        <taxon>Lachnospirales</taxon>
        <taxon>Lachnospiraceae</taxon>
        <taxon>Suilimivivens</taxon>
    </lineage>
</organism>
<proteinExistence type="predicted"/>
<keyword evidence="2" id="KW-1185">Reference proteome</keyword>
<dbReference type="RefSeq" id="WP_262575430.1">
    <property type="nucleotide sequence ID" value="NZ_JAOQKJ010000011.1"/>
</dbReference>
<dbReference type="Proteomes" id="UP001652432">
    <property type="component" value="Unassembled WGS sequence"/>
</dbReference>
<dbReference type="EMBL" id="JAOQKJ010000011">
    <property type="protein sequence ID" value="MCU6745388.1"/>
    <property type="molecule type" value="Genomic_DNA"/>
</dbReference>
<evidence type="ECO:0000313" key="1">
    <source>
        <dbReference type="EMBL" id="MCU6745388.1"/>
    </source>
</evidence>
<name>A0ABT2T564_9FIRM</name>
<comment type="caution">
    <text evidence="1">The sequence shown here is derived from an EMBL/GenBank/DDBJ whole genome shotgun (WGS) entry which is preliminary data.</text>
</comment>
<sequence>MQAKGFDLYTFLPLLSVYLGHKHITETEYYLRMLDEHFDSILDKSSSYTPELFPKYSPVQSSFAKINLQR</sequence>
<accession>A0ABT2T564</accession>
<gene>
    <name evidence="1" type="ORF">OCV77_12970</name>
</gene>
<evidence type="ECO:0000313" key="2">
    <source>
        <dbReference type="Proteomes" id="UP001652432"/>
    </source>
</evidence>
<reference evidence="1 2" key="1">
    <citation type="journal article" date="2021" name="ISME Commun">
        <title>Automated analysis of genomic sequences facilitates high-throughput and comprehensive description of bacteria.</title>
        <authorList>
            <person name="Hitch T.C.A."/>
        </authorList>
    </citation>
    <scope>NUCLEOTIDE SEQUENCE [LARGE SCALE GENOMIC DNA]</scope>
    <source>
        <strain evidence="1 2">Sanger_18</strain>
    </source>
</reference>